<evidence type="ECO:0000256" key="6">
    <source>
        <dbReference type="ARBA" id="ARBA00023136"/>
    </source>
</evidence>
<gene>
    <name evidence="8" type="ORF">FHG66_01470</name>
</gene>
<sequence>MTSATFTPAREQASQVELAALLLRVAMGVLFVLHAWMKIAIFTPSGTAGYFVSIGLPAVLAYVTIAVELLGGLALIAGIATRWVSLLLVPIMIGAAYFGHGGNGFFFSNANGGWEYPAFWTVALLVQALLGDGAYSLGNRVAR</sequence>
<dbReference type="PANTHER" id="PTHR33452">
    <property type="entry name" value="OXIDOREDUCTASE CATD-RELATED"/>
    <property type="match status" value="1"/>
</dbReference>
<dbReference type="InterPro" id="IPR051907">
    <property type="entry name" value="DoxX-like_oxidoreductase"/>
</dbReference>
<dbReference type="Proteomes" id="UP000305887">
    <property type="component" value="Unassembled WGS sequence"/>
</dbReference>
<reference evidence="8 9" key="1">
    <citation type="submission" date="2019-06" db="EMBL/GenBank/DDBJ databases">
        <title>YIM 131921 draft genome.</title>
        <authorList>
            <person name="Jiang L."/>
        </authorList>
    </citation>
    <scope>NUCLEOTIDE SEQUENCE [LARGE SCALE GENOMIC DNA]</scope>
    <source>
        <strain evidence="8 9">YIM 131921</strain>
    </source>
</reference>
<evidence type="ECO:0000256" key="3">
    <source>
        <dbReference type="ARBA" id="ARBA00022475"/>
    </source>
</evidence>
<protein>
    <submittedName>
        <fullName evidence="8">DoxX family protein</fullName>
    </submittedName>
</protein>
<comment type="caution">
    <text evidence="8">The sequence shown here is derived from an EMBL/GenBank/DDBJ whole genome shotgun (WGS) entry which is preliminary data.</text>
</comment>
<comment type="similarity">
    <text evidence="2">Belongs to the DoxX family.</text>
</comment>
<dbReference type="Pfam" id="PF07681">
    <property type="entry name" value="DoxX"/>
    <property type="match status" value="1"/>
</dbReference>
<dbReference type="EMBL" id="VDFU01000001">
    <property type="protein sequence ID" value="TNC52985.1"/>
    <property type="molecule type" value="Genomic_DNA"/>
</dbReference>
<evidence type="ECO:0000256" key="4">
    <source>
        <dbReference type="ARBA" id="ARBA00022692"/>
    </source>
</evidence>
<dbReference type="AlphaFoldDB" id="A0A5C4N4W4"/>
<evidence type="ECO:0000256" key="1">
    <source>
        <dbReference type="ARBA" id="ARBA00004651"/>
    </source>
</evidence>
<keyword evidence="5 7" id="KW-1133">Transmembrane helix</keyword>
<dbReference type="OrthoDB" id="5382961at2"/>
<evidence type="ECO:0000256" key="5">
    <source>
        <dbReference type="ARBA" id="ARBA00022989"/>
    </source>
</evidence>
<dbReference type="PANTHER" id="PTHR33452:SF1">
    <property type="entry name" value="INNER MEMBRANE PROTEIN YPHA-RELATED"/>
    <property type="match status" value="1"/>
</dbReference>
<feature type="transmembrane region" description="Helical" evidence="7">
    <location>
        <begin position="74"/>
        <end position="98"/>
    </location>
</feature>
<evidence type="ECO:0000313" key="8">
    <source>
        <dbReference type="EMBL" id="TNC52985.1"/>
    </source>
</evidence>
<keyword evidence="6 7" id="KW-0472">Membrane</keyword>
<organism evidence="8 9">
    <name type="scientific">Rubellimicrobium rubrum</name>
    <dbReference type="NCBI Taxonomy" id="2585369"/>
    <lineage>
        <taxon>Bacteria</taxon>
        <taxon>Pseudomonadati</taxon>
        <taxon>Pseudomonadota</taxon>
        <taxon>Alphaproteobacteria</taxon>
        <taxon>Rhodobacterales</taxon>
        <taxon>Roseobacteraceae</taxon>
        <taxon>Rubellimicrobium</taxon>
    </lineage>
</organism>
<keyword evidence="4 7" id="KW-0812">Transmembrane</keyword>
<evidence type="ECO:0000256" key="7">
    <source>
        <dbReference type="SAM" id="Phobius"/>
    </source>
</evidence>
<keyword evidence="9" id="KW-1185">Reference proteome</keyword>
<dbReference type="RefSeq" id="WP_139074909.1">
    <property type="nucleotide sequence ID" value="NZ_VDFU01000001.1"/>
</dbReference>
<evidence type="ECO:0000256" key="2">
    <source>
        <dbReference type="ARBA" id="ARBA00006679"/>
    </source>
</evidence>
<evidence type="ECO:0000313" key="9">
    <source>
        <dbReference type="Proteomes" id="UP000305887"/>
    </source>
</evidence>
<proteinExistence type="inferred from homology"/>
<dbReference type="GO" id="GO:0005886">
    <property type="term" value="C:plasma membrane"/>
    <property type="evidence" value="ECO:0007669"/>
    <property type="project" value="UniProtKB-SubCell"/>
</dbReference>
<dbReference type="InterPro" id="IPR032808">
    <property type="entry name" value="DoxX"/>
</dbReference>
<comment type="subcellular location">
    <subcellularLocation>
        <location evidence="1">Cell membrane</location>
        <topology evidence="1">Multi-pass membrane protein</topology>
    </subcellularLocation>
</comment>
<accession>A0A5C4N4W4</accession>
<keyword evidence="3" id="KW-1003">Cell membrane</keyword>
<feature type="transmembrane region" description="Helical" evidence="7">
    <location>
        <begin position="21"/>
        <end position="42"/>
    </location>
</feature>
<feature type="transmembrane region" description="Helical" evidence="7">
    <location>
        <begin position="118"/>
        <end position="137"/>
    </location>
</feature>
<name>A0A5C4N4W4_9RHOB</name>